<evidence type="ECO:0000313" key="9">
    <source>
        <dbReference type="Proteomes" id="UP001054820"/>
    </source>
</evidence>
<dbReference type="Pfam" id="PF00067">
    <property type="entry name" value="p450"/>
    <property type="match status" value="1"/>
</dbReference>
<comment type="similarity">
    <text evidence="1 7">Belongs to the cytochrome P450 family.</text>
</comment>
<reference evidence="8" key="1">
    <citation type="journal article" date="2022" name="Arch. Microbiol.">
        <title>Thiomicrorhabdus immobilis sp. nov., a mesophilic sulfur-oxidizing bacterium isolated from sediment of a brackish lake in northern Japan.</title>
        <authorList>
            <person name="Kojima H."/>
            <person name="Mochizuki J."/>
            <person name="Kanda M."/>
            <person name="Watanabe T."/>
            <person name="Fukui M."/>
        </authorList>
    </citation>
    <scope>NUCLEOTIDE SEQUENCE</scope>
    <source>
        <strain evidence="8">Am19</strain>
    </source>
</reference>
<keyword evidence="5 7" id="KW-0408">Iron</keyword>
<keyword evidence="4 7" id="KW-0560">Oxidoreductase</keyword>
<keyword evidence="9" id="KW-1185">Reference proteome</keyword>
<sequence length="468" mass="54134">MNDVKFPVMAPRPEKSSSMFKRLLWARKNLLSVWSEQEYELKFFQFKILNKQYVVCNSPETVKTVFLEEHDNYDKKSPQMRHALEPLLGDGLFVSDGKLWKERRNYCAPAFNNKLMSGYFDVMVDSSNELIQEWEQKATLGQVDILNEMARLTAKIIGRSIFGDETQDSEVRTIVREFSKYQKNVDQINLADSLGIPALSFMKNPYRQYKLKLSTHRIHNVIDTIIERAKTVKEEKFNLVSMFLTGSTGQLGKGHACPLSLEAARNESIVMFMAGHETTANSLSWTWYLLSEYPEVMKKLQTELDEVLGGREPTLDDIDKLHYTRAVFEESMRLYPPVPLLSREAREDAEINGKKITKGANILVVPWLLHRHKKYWDNPDEFRPERFLPDAPQPDKFVYIPFSVGYRVCLGKRFGLIEGITCLAMLAQKFTPKLTQPEKVEIECRLTLRPKKGVPMMLHKREVSLHAS</sequence>
<gene>
    <name evidence="8" type="ORF">THMIRHAM_05120</name>
</gene>
<dbReference type="InterPro" id="IPR002401">
    <property type="entry name" value="Cyt_P450_E_grp-I"/>
</dbReference>
<protein>
    <submittedName>
        <fullName evidence="8">Cytochrome P450</fullName>
    </submittedName>
</protein>
<evidence type="ECO:0000256" key="1">
    <source>
        <dbReference type="ARBA" id="ARBA00010617"/>
    </source>
</evidence>
<keyword evidence="3 7" id="KW-0479">Metal-binding</keyword>
<dbReference type="InterPro" id="IPR017972">
    <property type="entry name" value="Cyt_P450_CS"/>
</dbReference>
<evidence type="ECO:0000256" key="4">
    <source>
        <dbReference type="ARBA" id="ARBA00023002"/>
    </source>
</evidence>
<evidence type="ECO:0000256" key="6">
    <source>
        <dbReference type="ARBA" id="ARBA00023033"/>
    </source>
</evidence>
<dbReference type="EMBL" id="AP024202">
    <property type="protein sequence ID" value="BCN92727.1"/>
    <property type="molecule type" value="Genomic_DNA"/>
</dbReference>
<dbReference type="PRINTS" id="PR00385">
    <property type="entry name" value="P450"/>
</dbReference>
<keyword evidence="2 7" id="KW-0349">Heme</keyword>
<keyword evidence="6 7" id="KW-0503">Monooxygenase</keyword>
<name>A0ABM7MBJ6_9GAMM</name>
<dbReference type="RefSeq" id="WP_237262879.1">
    <property type="nucleotide sequence ID" value="NZ_AP024202.1"/>
</dbReference>
<dbReference type="PRINTS" id="PR00463">
    <property type="entry name" value="EP450I"/>
</dbReference>
<evidence type="ECO:0000256" key="5">
    <source>
        <dbReference type="ARBA" id="ARBA00023004"/>
    </source>
</evidence>
<accession>A0ABM7MBJ6</accession>
<dbReference type="PANTHER" id="PTHR24291">
    <property type="entry name" value="CYTOCHROME P450 FAMILY 4"/>
    <property type="match status" value="1"/>
</dbReference>
<evidence type="ECO:0000313" key="8">
    <source>
        <dbReference type="EMBL" id="BCN92727.1"/>
    </source>
</evidence>
<dbReference type="Proteomes" id="UP001054820">
    <property type="component" value="Chromosome"/>
</dbReference>
<dbReference type="SUPFAM" id="SSF48264">
    <property type="entry name" value="Cytochrome P450"/>
    <property type="match status" value="1"/>
</dbReference>
<dbReference type="InterPro" id="IPR050196">
    <property type="entry name" value="Cytochrome_P450_Monoox"/>
</dbReference>
<dbReference type="PROSITE" id="PS00086">
    <property type="entry name" value="CYTOCHROME_P450"/>
    <property type="match status" value="1"/>
</dbReference>
<evidence type="ECO:0000256" key="3">
    <source>
        <dbReference type="ARBA" id="ARBA00022723"/>
    </source>
</evidence>
<dbReference type="InterPro" id="IPR036396">
    <property type="entry name" value="Cyt_P450_sf"/>
</dbReference>
<dbReference type="Gene3D" id="1.10.630.10">
    <property type="entry name" value="Cytochrome P450"/>
    <property type="match status" value="1"/>
</dbReference>
<organism evidence="8 9">
    <name type="scientific">Thiomicrorhabdus immobilis</name>
    <dbReference type="NCBI Taxonomy" id="2791037"/>
    <lineage>
        <taxon>Bacteria</taxon>
        <taxon>Pseudomonadati</taxon>
        <taxon>Pseudomonadota</taxon>
        <taxon>Gammaproteobacteria</taxon>
        <taxon>Thiotrichales</taxon>
        <taxon>Piscirickettsiaceae</taxon>
        <taxon>Thiomicrorhabdus</taxon>
    </lineage>
</organism>
<proteinExistence type="inferred from homology"/>
<evidence type="ECO:0000256" key="7">
    <source>
        <dbReference type="RuleBase" id="RU000461"/>
    </source>
</evidence>
<dbReference type="InterPro" id="IPR001128">
    <property type="entry name" value="Cyt_P450"/>
</dbReference>
<evidence type="ECO:0000256" key="2">
    <source>
        <dbReference type="ARBA" id="ARBA00022617"/>
    </source>
</evidence>
<dbReference type="PANTHER" id="PTHR24291:SF50">
    <property type="entry name" value="BIFUNCTIONAL ALBAFLAVENONE MONOOXYGENASE_TERPENE SYNTHASE"/>
    <property type="match status" value="1"/>
</dbReference>